<dbReference type="PANTHER" id="PTHR31009">
    <property type="entry name" value="S-ADENOSYL-L-METHIONINE:CARBOXYL METHYLTRANSFERASE FAMILY PROTEIN"/>
    <property type="match status" value="1"/>
</dbReference>
<name>A0ABQ8H4G5_9ROSI</name>
<dbReference type="Gene3D" id="1.10.1200.270">
    <property type="entry name" value="Methyltransferase, alpha-helical capping domain"/>
    <property type="match status" value="1"/>
</dbReference>
<protein>
    <submittedName>
        <fullName evidence="5">Uncharacterized protein</fullName>
    </submittedName>
</protein>
<dbReference type="InterPro" id="IPR005299">
    <property type="entry name" value="MeTrfase_7"/>
</dbReference>
<keyword evidence="6" id="KW-1185">Reference proteome</keyword>
<dbReference type="Gene3D" id="3.40.50.150">
    <property type="entry name" value="Vaccinia Virus protein VP39"/>
    <property type="match status" value="1"/>
</dbReference>
<evidence type="ECO:0000256" key="3">
    <source>
        <dbReference type="ARBA" id="ARBA00022723"/>
    </source>
</evidence>
<evidence type="ECO:0000256" key="2">
    <source>
        <dbReference type="ARBA" id="ARBA00022679"/>
    </source>
</evidence>
<gene>
    <name evidence="5" type="ORF">JRO89_XS14G0083700</name>
</gene>
<keyword evidence="2" id="KW-0808">Transferase</keyword>
<accession>A0ABQ8H4G5</accession>
<evidence type="ECO:0000256" key="4">
    <source>
        <dbReference type="ARBA" id="ARBA00022842"/>
    </source>
</evidence>
<dbReference type="Pfam" id="PF03492">
    <property type="entry name" value="Methyltransf_7"/>
    <property type="match status" value="1"/>
</dbReference>
<dbReference type="EMBL" id="JAFEMO010000014">
    <property type="protein sequence ID" value="KAH7548210.1"/>
    <property type="molecule type" value="Genomic_DNA"/>
</dbReference>
<evidence type="ECO:0000313" key="6">
    <source>
        <dbReference type="Proteomes" id="UP000827721"/>
    </source>
</evidence>
<dbReference type="InterPro" id="IPR029063">
    <property type="entry name" value="SAM-dependent_MTases_sf"/>
</dbReference>
<organism evidence="5 6">
    <name type="scientific">Xanthoceras sorbifolium</name>
    <dbReference type="NCBI Taxonomy" id="99658"/>
    <lineage>
        <taxon>Eukaryota</taxon>
        <taxon>Viridiplantae</taxon>
        <taxon>Streptophyta</taxon>
        <taxon>Embryophyta</taxon>
        <taxon>Tracheophyta</taxon>
        <taxon>Spermatophyta</taxon>
        <taxon>Magnoliopsida</taxon>
        <taxon>eudicotyledons</taxon>
        <taxon>Gunneridae</taxon>
        <taxon>Pentapetalae</taxon>
        <taxon>rosids</taxon>
        <taxon>malvids</taxon>
        <taxon>Sapindales</taxon>
        <taxon>Sapindaceae</taxon>
        <taxon>Xanthoceroideae</taxon>
        <taxon>Xanthoceras</taxon>
    </lineage>
</organism>
<reference evidence="5 6" key="1">
    <citation type="submission" date="2021-02" db="EMBL/GenBank/DDBJ databases">
        <title>Plant Genome Project.</title>
        <authorList>
            <person name="Zhang R.-G."/>
        </authorList>
    </citation>
    <scope>NUCLEOTIDE SEQUENCE [LARGE SCALE GENOMIC DNA]</scope>
    <source>
        <tissue evidence="5">Leaves</tissue>
    </source>
</reference>
<dbReference type="SUPFAM" id="SSF53335">
    <property type="entry name" value="S-adenosyl-L-methionine-dependent methyltransferases"/>
    <property type="match status" value="1"/>
</dbReference>
<evidence type="ECO:0000313" key="5">
    <source>
        <dbReference type="EMBL" id="KAH7548210.1"/>
    </source>
</evidence>
<dbReference type="Proteomes" id="UP000827721">
    <property type="component" value="Unassembled WGS sequence"/>
</dbReference>
<proteinExistence type="predicted"/>
<comment type="caution">
    <text evidence="5">The sequence shown here is derived from an EMBL/GenBank/DDBJ whole genome shotgun (WGS) entry which is preliminary data.</text>
</comment>
<sequence length="156" mass="17761">MVAGHGRVVLILHGRLSADPTSEDSYTPWELFAEAISHLVSKGLIDEEKLDSFDVPYYTPYQEEVKEMVDKEGSFAVDLMETFAIDIGDKDIWSDAETYANNVRSFTEPMISHHFGVDILEELYDKITELIVQDFAAQTEPDRIINIVVVLKRKHV</sequence>
<keyword evidence="1" id="KW-0489">Methyltransferase</keyword>
<evidence type="ECO:0000256" key="1">
    <source>
        <dbReference type="ARBA" id="ARBA00022603"/>
    </source>
</evidence>
<dbReference type="InterPro" id="IPR042086">
    <property type="entry name" value="MeTrfase_capping"/>
</dbReference>
<keyword evidence="4" id="KW-0460">Magnesium</keyword>
<keyword evidence="3" id="KW-0479">Metal-binding</keyword>